<name>A0A972JIX6_9FLAO</name>
<dbReference type="InterPro" id="IPR051828">
    <property type="entry name" value="HAD-like_hydrolase_domain"/>
</dbReference>
<comment type="caution">
    <text evidence="1">The sequence shown here is derived from an EMBL/GenBank/DDBJ whole genome shotgun (WGS) entry which is preliminary data.</text>
</comment>
<sequence>MKYLLLDVAGTLLHKPVFYEKVHEVLNGFGYEVPLETLKLRHKTLSEAIFFPDRTSADFYRTFNAEFMYSLGIVPSDLMLETLFTSCSYLPWEKFEDTKILETLNCPIGIISNFNSTLKDKLKSFFHVEFKDILVSEELGVAKPKAAFYQAAIDRIGLEPKDILYVGDSVKLDLEPAHKLGINAFLIDRDNYFPAQPSRLGSLSELKKFV</sequence>
<dbReference type="InterPro" id="IPR036412">
    <property type="entry name" value="HAD-like_sf"/>
</dbReference>
<keyword evidence="2" id="KW-1185">Reference proteome</keyword>
<proteinExistence type="predicted"/>
<evidence type="ECO:0000313" key="2">
    <source>
        <dbReference type="Proteomes" id="UP000712080"/>
    </source>
</evidence>
<dbReference type="AlphaFoldDB" id="A0A972JIX6"/>
<reference evidence="1" key="1">
    <citation type="submission" date="2020-02" db="EMBL/GenBank/DDBJ databases">
        <title>Flavobacterium sp. genome.</title>
        <authorList>
            <person name="Jung H.S."/>
            <person name="Baek J.H."/>
            <person name="Jeon C.O."/>
        </authorList>
    </citation>
    <scope>NUCLEOTIDE SEQUENCE</scope>
    <source>
        <strain evidence="1">SE-s28</strain>
    </source>
</reference>
<dbReference type="Proteomes" id="UP000712080">
    <property type="component" value="Unassembled WGS sequence"/>
</dbReference>
<dbReference type="RefSeq" id="WP_169528607.1">
    <property type="nucleotide sequence ID" value="NZ_JAAMPU010000108.1"/>
</dbReference>
<protein>
    <submittedName>
        <fullName evidence="1">HAD family hydrolase</fullName>
    </submittedName>
</protein>
<dbReference type="GO" id="GO:0016787">
    <property type="term" value="F:hydrolase activity"/>
    <property type="evidence" value="ECO:0007669"/>
    <property type="project" value="UniProtKB-KW"/>
</dbReference>
<dbReference type="SUPFAM" id="SSF56784">
    <property type="entry name" value="HAD-like"/>
    <property type="match status" value="1"/>
</dbReference>
<dbReference type="SFLD" id="SFLDG01129">
    <property type="entry name" value="C1.5:_HAD__Beta-PGM__Phosphata"/>
    <property type="match status" value="1"/>
</dbReference>
<dbReference type="PRINTS" id="PR00413">
    <property type="entry name" value="HADHALOGNASE"/>
</dbReference>
<evidence type="ECO:0000313" key="1">
    <source>
        <dbReference type="EMBL" id="NMH29520.1"/>
    </source>
</evidence>
<dbReference type="Pfam" id="PF00702">
    <property type="entry name" value="Hydrolase"/>
    <property type="match status" value="1"/>
</dbReference>
<dbReference type="NCBIfam" id="TIGR01549">
    <property type="entry name" value="HAD-SF-IA-v1"/>
    <property type="match status" value="1"/>
</dbReference>
<gene>
    <name evidence="1" type="ORF">G6047_15885</name>
</gene>
<dbReference type="Gene3D" id="1.10.150.660">
    <property type="match status" value="1"/>
</dbReference>
<dbReference type="InterPro" id="IPR006439">
    <property type="entry name" value="HAD-SF_hydro_IA"/>
</dbReference>
<accession>A0A972JIX6</accession>
<dbReference type="Gene3D" id="3.40.50.1000">
    <property type="entry name" value="HAD superfamily/HAD-like"/>
    <property type="match status" value="1"/>
</dbReference>
<dbReference type="PANTHER" id="PTHR46191">
    <property type="match status" value="1"/>
</dbReference>
<dbReference type="PANTHER" id="PTHR46191:SF2">
    <property type="entry name" value="HALOACID DEHALOGENASE-LIKE HYDROLASE DOMAIN-CONTAINING PROTEIN 3"/>
    <property type="match status" value="1"/>
</dbReference>
<organism evidence="1 2">
    <name type="scientific">Flavobacterium silvaticum</name>
    <dbReference type="NCBI Taxonomy" id="1852020"/>
    <lineage>
        <taxon>Bacteria</taxon>
        <taxon>Pseudomonadati</taxon>
        <taxon>Bacteroidota</taxon>
        <taxon>Flavobacteriia</taxon>
        <taxon>Flavobacteriales</taxon>
        <taxon>Flavobacteriaceae</taxon>
        <taxon>Flavobacterium</taxon>
    </lineage>
</organism>
<dbReference type="EMBL" id="JAAMPU010000108">
    <property type="protein sequence ID" value="NMH29520.1"/>
    <property type="molecule type" value="Genomic_DNA"/>
</dbReference>
<keyword evidence="1" id="KW-0378">Hydrolase</keyword>
<dbReference type="InterPro" id="IPR023214">
    <property type="entry name" value="HAD_sf"/>
</dbReference>
<dbReference type="SFLD" id="SFLDS00003">
    <property type="entry name" value="Haloacid_Dehalogenase"/>
    <property type="match status" value="1"/>
</dbReference>